<evidence type="ECO:0000256" key="7">
    <source>
        <dbReference type="HAMAP-Rule" id="MF_01416"/>
    </source>
</evidence>
<dbReference type="Proteomes" id="UP000014975">
    <property type="component" value="Unassembled WGS sequence"/>
</dbReference>
<dbReference type="InterPro" id="IPR000711">
    <property type="entry name" value="ATPase_OSCP/dsu"/>
</dbReference>
<comment type="caution">
    <text evidence="8">The sequence shown here is derived from an EMBL/GenBank/DDBJ whole genome shotgun (WGS) entry which is preliminary data.</text>
</comment>
<dbReference type="SUPFAM" id="SSF47928">
    <property type="entry name" value="N-terminal domain of the delta subunit of the F1F0-ATP synthase"/>
    <property type="match status" value="1"/>
</dbReference>
<evidence type="ECO:0000256" key="5">
    <source>
        <dbReference type="ARBA" id="ARBA00023136"/>
    </source>
</evidence>
<dbReference type="InterPro" id="IPR020781">
    <property type="entry name" value="ATPase_OSCP/d_CS"/>
</dbReference>
<evidence type="ECO:0000256" key="3">
    <source>
        <dbReference type="ARBA" id="ARBA00022781"/>
    </source>
</evidence>
<reference evidence="8 9" key="1">
    <citation type="journal article" date="2013" name="Genome Announc.">
        <title>Draft genome sequences for three mercury-methylating, sulfate-reducing bacteria.</title>
        <authorList>
            <person name="Brown S.D."/>
            <person name="Hurt R.A.Jr."/>
            <person name="Gilmour C.C."/>
            <person name="Elias D.A."/>
        </authorList>
    </citation>
    <scope>NUCLEOTIDE SEQUENCE [LARGE SCALE GENOMIC DNA]</scope>
    <source>
        <strain evidence="8 9">DSM 16529</strain>
    </source>
</reference>
<dbReference type="NCBIfam" id="TIGR01145">
    <property type="entry name" value="ATP_synt_delta"/>
    <property type="match status" value="1"/>
</dbReference>
<keyword evidence="3 7" id="KW-0375">Hydrogen ion transport</keyword>
<keyword evidence="7" id="KW-1003">Cell membrane</keyword>
<proteinExistence type="inferred from homology"/>
<dbReference type="Pfam" id="PF00213">
    <property type="entry name" value="OSCP"/>
    <property type="match status" value="1"/>
</dbReference>
<sequence length="183" mass="19681">MTDNIIARRYAKALFAIGVEKGGDELPAYGKDLAALAEACKASPDITKVFRSPIFSAADKKAVVGKLLDKIGVGQMVRNFCLLLADKDRLGFLPAIQAVFAELLDAHQGVLRGNLVTAVKLPKAKQEAIKQQLESQAKAKLVLGYEVDPEILGGVVLKVGDKVLDASLRAQLSMLKEQIIRGE</sequence>
<dbReference type="STRING" id="1121439.dsat_0223"/>
<keyword evidence="6 7" id="KW-0066">ATP synthesis</keyword>
<evidence type="ECO:0000256" key="6">
    <source>
        <dbReference type="ARBA" id="ARBA00023310"/>
    </source>
</evidence>
<dbReference type="PROSITE" id="PS00389">
    <property type="entry name" value="ATPASE_DELTA"/>
    <property type="match status" value="1"/>
</dbReference>
<comment type="function">
    <text evidence="7">F(1)F(0) ATP synthase produces ATP from ADP in the presence of a proton or sodium gradient. F-type ATPases consist of two structural domains, F(1) containing the extramembraneous catalytic core and F(0) containing the membrane proton channel, linked together by a central stalk and a peripheral stalk. During catalysis, ATP synthesis in the catalytic domain of F(1) is coupled via a rotary mechanism of the central stalk subunits to proton translocation.</text>
</comment>
<dbReference type="GO" id="GO:0005886">
    <property type="term" value="C:plasma membrane"/>
    <property type="evidence" value="ECO:0007669"/>
    <property type="project" value="UniProtKB-SubCell"/>
</dbReference>
<dbReference type="Gene3D" id="1.10.520.20">
    <property type="entry name" value="N-terminal domain of the delta subunit of the F1F0-ATP synthase"/>
    <property type="match status" value="1"/>
</dbReference>
<protein>
    <recommendedName>
        <fullName evidence="7">ATP synthase subunit delta</fullName>
    </recommendedName>
    <alternativeName>
        <fullName evidence="7">ATP synthase F(1) sector subunit delta</fullName>
    </alternativeName>
    <alternativeName>
        <fullName evidence="7">F-type ATPase subunit delta</fullName>
        <shortName evidence="7">F-ATPase subunit delta</shortName>
    </alternativeName>
</protein>
<dbReference type="OrthoDB" id="9802471at2"/>
<evidence type="ECO:0000256" key="4">
    <source>
        <dbReference type="ARBA" id="ARBA00023065"/>
    </source>
</evidence>
<keyword evidence="2 7" id="KW-0813">Transport</keyword>
<dbReference type="eggNOG" id="COG0712">
    <property type="taxonomic scope" value="Bacteria"/>
</dbReference>
<organism evidence="8 9">
    <name type="scientific">Alkalidesulfovibrio alkalitolerans DSM 16529</name>
    <dbReference type="NCBI Taxonomy" id="1121439"/>
    <lineage>
        <taxon>Bacteria</taxon>
        <taxon>Pseudomonadati</taxon>
        <taxon>Thermodesulfobacteriota</taxon>
        <taxon>Desulfovibrionia</taxon>
        <taxon>Desulfovibrionales</taxon>
        <taxon>Desulfovibrionaceae</taxon>
        <taxon>Alkalidesulfovibrio</taxon>
    </lineage>
</organism>
<comment type="subcellular location">
    <subcellularLocation>
        <location evidence="7">Cell membrane</location>
        <topology evidence="7">Peripheral membrane protein</topology>
    </subcellularLocation>
    <subcellularLocation>
        <location evidence="1">Membrane</location>
    </subcellularLocation>
</comment>
<accession>S7T6T2</accession>
<keyword evidence="9" id="KW-1185">Reference proteome</keyword>
<comment type="function">
    <text evidence="7">This protein is part of the stalk that links CF(0) to CF(1). It either transmits conformational changes from CF(0) to CF(1) or is implicated in proton conduction.</text>
</comment>
<dbReference type="HAMAP" id="MF_01416">
    <property type="entry name" value="ATP_synth_delta_bact"/>
    <property type="match status" value="1"/>
</dbReference>
<dbReference type="AlphaFoldDB" id="S7T6T2"/>
<keyword evidence="7" id="KW-0139">CF(1)</keyword>
<dbReference type="PANTHER" id="PTHR11910">
    <property type="entry name" value="ATP SYNTHASE DELTA CHAIN"/>
    <property type="match status" value="1"/>
</dbReference>
<evidence type="ECO:0000313" key="9">
    <source>
        <dbReference type="Proteomes" id="UP000014975"/>
    </source>
</evidence>
<dbReference type="RefSeq" id="WP_020886917.1">
    <property type="nucleotide sequence ID" value="NZ_ATHI01000026.1"/>
</dbReference>
<evidence type="ECO:0000256" key="2">
    <source>
        <dbReference type="ARBA" id="ARBA00022448"/>
    </source>
</evidence>
<dbReference type="EMBL" id="ATHI01000026">
    <property type="protein sequence ID" value="EPR32782.1"/>
    <property type="molecule type" value="Genomic_DNA"/>
</dbReference>
<name>S7T6T2_9BACT</name>
<dbReference type="GO" id="GO:0045259">
    <property type="term" value="C:proton-transporting ATP synthase complex"/>
    <property type="evidence" value="ECO:0007669"/>
    <property type="project" value="UniProtKB-KW"/>
</dbReference>
<gene>
    <name evidence="7" type="primary">atpH</name>
    <name evidence="8" type="ORF">dsat_0223</name>
</gene>
<keyword evidence="4 7" id="KW-0406">Ion transport</keyword>
<evidence type="ECO:0000313" key="8">
    <source>
        <dbReference type="EMBL" id="EPR32782.1"/>
    </source>
</evidence>
<dbReference type="PRINTS" id="PR00125">
    <property type="entry name" value="ATPASEDELTA"/>
</dbReference>
<evidence type="ECO:0000256" key="1">
    <source>
        <dbReference type="ARBA" id="ARBA00004370"/>
    </source>
</evidence>
<keyword evidence="5 7" id="KW-0472">Membrane</keyword>
<dbReference type="InterPro" id="IPR026015">
    <property type="entry name" value="ATP_synth_OSCP/delta_N_sf"/>
</dbReference>
<dbReference type="GO" id="GO:0046933">
    <property type="term" value="F:proton-transporting ATP synthase activity, rotational mechanism"/>
    <property type="evidence" value="ECO:0007669"/>
    <property type="project" value="UniProtKB-UniRule"/>
</dbReference>
<comment type="similarity">
    <text evidence="7">Belongs to the ATPase delta chain family.</text>
</comment>
<dbReference type="PATRIC" id="fig|1121439.3.peg.1570"/>